<name>A0A1U8BPV4_NELNU</name>
<evidence type="ECO:0000256" key="2">
    <source>
        <dbReference type="ARBA" id="ARBA00022801"/>
    </source>
</evidence>
<dbReference type="GO" id="GO:0005975">
    <property type="term" value="P:carbohydrate metabolic process"/>
    <property type="evidence" value="ECO:0007669"/>
    <property type="project" value="InterPro"/>
</dbReference>
<dbReference type="OMA" id="FAYINDT"/>
<dbReference type="PANTHER" id="PTHR32227">
    <property type="entry name" value="GLUCAN ENDO-1,3-BETA-GLUCOSIDASE BG1-RELATED-RELATED"/>
    <property type="match status" value="1"/>
</dbReference>
<evidence type="ECO:0000256" key="4">
    <source>
        <dbReference type="RuleBase" id="RU004335"/>
    </source>
</evidence>
<reference evidence="7" key="1">
    <citation type="submission" date="2025-08" db="UniProtKB">
        <authorList>
            <consortium name="RefSeq"/>
        </authorList>
    </citation>
    <scope>IDENTIFICATION</scope>
</reference>
<gene>
    <name evidence="7" type="primary">LOC104613464</name>
</gene>
<dbReference type="AlphaFoldDB" id="A0A1U8BPV4"/>
<dbReference type="InterPro" id="IPR017853">
    <property type="entry name" value="GH"/>
</dbReference>
<dbReference type="InterPro" id="IPR000490">
    <property type="entry name" value="Glyco_hydro_17"/>
</dbReference>
<evidence type="ECO:0000256" key="3">
    <source>
        <dbReference type="ARBA" id="ARBA00023295"/>
    </source>
</evidence>
<dbReference type="OrthoDB" id="941679at2759"/>
<dbReference type="KEGG" id="nnu:104613464"/>
<protein>
    <submittedName>
        <fullName evidence="7">Glucan endo-1,3-beta-glucosidase-like</fullName>
    </submittedName>
</protein>
<dbReference type="FunFam" id="3.20.20.80:FF:000010">
    <property type="entry name" value="glucan endo-1,3-beta-glucosidase, basic"/>
    <property type="match status" value="1"/>
</dbReference>
<keyword evidence="2 5" id="KW-0378">Hydrolase</keyword>
<dbReference type="InterPro" id="IPR044965">
    <property type="entry name" value="Glyco_hydro_17_plant"/>
</dbReference>
<evidence type="ECO:0000256" key="5">
    <source>
        <dbReference type="RuleBase" id="RU004336"/>
    </source>
</evidence>
<dbReference type="RefSeq" id="XP_010279592.1">
    <property type="nucleotide sequence ID" value="XM_010281290.2"/>
</dbReference>
<comment type="similarity">
    <text evidence="1 4">Belongs to the glycosyl hydrolase 17 family.</text>
</comment>
<keyword evidence="6" id="KW-1185">Reference proteome</keyword>
<dbReference type="Pfam" id="PF00332">
    <property type="entry name" value="Glyco_hydro_17"/>
    <property type="match status" value="1"/>
</dbReference>
<proteinExistence type="inferred from homology"/>
<accession>A0A1U8BPV4</accession>
<evidence type="ECO:0000313" key="7">
    <source>
        <dbReference type="RefSeq" id="XP_010279592.1"/>
    </source>
</evidence>
<dbReference type="PROSITE" id="PS00587">
    <property type="entry name" value="GLYCOSYL_HYDROL_F17"/>
    <property type="match status" value="1"/>
</dbReference>
<evidence type="ECO:0000256" key="1">
    <source>
        <dbReference type="ARBA" id="ARBA00008773"/>
    </source>
</evidence>
<organism evidence="6 7">
    <name type="scientific">Nelumbo nucifera</name>
    <name type="common">Sacred lotus</name>
    <dbReference type="NCBI Taxonomy" id="4432"/>
    <lineage>
        <taxon>Eukaryota</taxon>
        <taxon>Viridiplantae</taxon>
        <taxon>Streptophyta</taxon>
        <taxon>Embryophyta</taxon>
        <taxon>Tracheophyta</taxon>
        <taxon>Spermatophyta</taxon>
        <taxon>Magnoliopsida</taxon>
        <taxon>Proteales</taxon>
        <taxon>Nelumbonaceae</taxon>
        <taxon>Nelumbo</taxon>
    </lineage>
</organism>
<dbReference type="STRING" id="4432.A0A1U8BPV4"/>
<keyword evidence="3 5" id="KW-0326">Glycosidase</keyword>
<dbReference type="eggNOG" id="ENOG502QQ3M">
    <property type="taxonomic scope" value="Eukaryota"/>
</dbReference>
<dbReference type="FunCoup" id="A0A1U8BPV4">
    <property type="interactions" value="75"/>
</dbReference>
<dbReference type="Gene3D" id="3.20.20.80">
    <property type="entry name" value="Glycosidases"/>
    <property type="match status" value="1"/>
</dbReference>
<sequence length="357" mass="39788">MHKKRFKGLNPLFSRFRGLLCSALSKGAQATIQRPTSIGAESIGVCYGMLGNNLPPPEQVVALYKANNIQMMRLYDAYDKNRDGLQALKGSNIEVMLGVPNSDLQRMAGQDLTPAYDFVYGNVVDNKDTINIKYIVVGNEVSVQDFPYVLPAMKNIQGAVEKAGLQDRVKVTTATYTGALVNTYPPSASVFSDEIRPYMQPIIAFLAQTGSPFCANIHPYFSYMLYSQNIRRDYAVFTAPSFVEEDGNLKYQNLFDAMLDSVYAAIEKIGGSSVRIVVSETGWPNVGDFASTTENAQDYLNGLIKHVKGSGTPRRPNWPIETYIFAMFDENTKPGAEPERHWGLFYPNKQPKYQLSF</sequence>
<dbReference type="Proteomes" id="UP000189703">
    <property type="component" value="Unplaced"/>
</dbReference>
<evidence type="ECO:0000313" key="6">
    <source>
        <dbReference type="Proteomes" id="UP000189703"/>
    </source>
</evidence>
<dbReference type="GO" id="GO:0004553">
    <property type="term" value="F:hydrolase activity, hydrolyzing O-glycosyl compounds"/>
    <property type="evidence" value="ECO:0007669"/>
    <property type="project" value="InterPro"/>
</dbReference>
<dbReference type="SUPFAM" id="SSF51445">
    <property type="entry name" value="(Trans)glycosidases"/>
    <property type="match status" value="1"/>
</dbReference>
<dbReference type="GeneID" id="104613464"/>